<keyword evidence="6 8" id="KW-0472">Membrane</keyword>
<name>A0ABW3YPD0_9ACTN</name>
<evidence type="ECO:0000256" key="8">
    <source>
        <dbReference type="HAMAP-Rule" id="MF_01148"/>
    </source>
</evidence>
<comment type="function">
    <text evidence="8">Catalyzes the phospholipid dependent N-acylation of the N-terminal cysteine of apolipoprotein, the last step in lipoprotein maturation.</text>
</comment>
<dbReference type="PANTHER" id="PTHR38686:SF1">
    <property type="entry name" value="APOLIPOPROTEIN N-ACYLTRANSFERASE"/>
    <property type="match status" value="1"/>
</dbReference>
<keyword evidence="3 8" id="KW-0808">Transferase</keyword>
<evidence type="ECO:0000313" key="11">
    <source>
        <dbReference type="EMBL" id="MFD1326194.1"/>
    </source>
</evidence>
<dbReference type="InterPro" id="IPR004563">
    <property type="entry name" value="Apolipo_AcylTrfase"/>
</dbReference>
<feature type="transmembrane region" description="Helical" evidence="8">
    <location>
        <begin position="24"/>
        <end position="42"/>
    </location>
</feature>
<keyword evidence="7 8" id="KW-0012">Acyltransferase</keyword>
<evidence type="ECO:0000256" key="6">
    <source>
        <dbReference type="ARBA" id="ARBA00023136"/>
    </source>
</evidence>
<protein>
    <recommendedName>
        <fullName evidence="8">Apolipoprotein N-acyltransferase</fullName>
        <shortName evidence="8">ALP N-acyltransferase</shortName>
        <ecNumber evidence="8">2.3.1.269</ecNumber>
    </recommendedName>
</protein>
<evidence type="ECO:0000313" key="12">
    <source>
        <dbReference type="Proteomes" id="UP001597260"/>
    </source>
</evidence>
<comment type="catalytic activity">
    <reaction evidence="8">
        <text>N-terminal S-1,2-diacyl-sn-glyceryl-L-cysteinyl-[lipoprotein] + a glycerophospholipid = N-acyl-S-1,2-diacyl-sn-glyceryl-L-cysteinyl-[lipoprotein] + a 2-acyl-sn-glycero-3-phospholipid + H(+)</text>
        <dbReference type="Rhea" id="RHEA:48228"/>
        <dbReference type="Rhea" id="RHEA-COMP:14681"/>
        <dbReference type="Rhea" id="RHEA-COMP:14684"/>
        <dbReference type="ChEBI" id="CHEBI:15378"/>
        <dbReference type="ChEBI" id="CHEBI:136912"/>
        <dbReference type="ChEBI" id="CHEBI:140656"/>
        <dbReference type="ChEBI" id="CHEBI:140657"/>
        <dbReference type="ChEBI" id="CHEBI:140660"/>
        <dbReference type="EC" id="2.3.1.269"/>
    </reaction>
</comment>
<evidence type="ECO:0000256" key="7">
    <source>
        <dbReference type="ARBA" id="ARBA00023315"/>
    </source>
</evidence>
<dbReference type="SUPFAM" id="SSF56317">
    <property type="entry name" value="Carbon-nitrogen hydrolase"/>
    <property type="match status" value="1"/>
</dbReference>
<dbReference type="Pfam" id="PF20154">
    <property type="entry name" value="LNT_N"/>
    <property type="match status" value="1"/>
</dbReference>
<evidence type="ECO:0000256" key="5">
    <source>
        <dbReference type="ARBA" id="ARBA00022989"/>
    </source>
</evidence>
<feature type="transmembrane region" description="Helical" evidence="8">
    <location>
        <begin position="49"/>
        <end position="65"/>
    </location>
</feature>
<dbReference type="Proteomes" id="UP001597260">
    <property type="component" value="Unassembled WGS sequence"/>
</dbReference>
<gene>
    <name evidence="8 11" type="primary">lnt</name>
    <name evidence="11" type="ORF">ACFQ4H_34465</name>
</gene>
<dbReference type="Pfam" id="PF00795">
    <property type="entry name" value="CN_hydrolase"/>
    <property type="match status" value="1"/>
</dbReference>
<evidence type="ECO:0000256" key="4">
    <source>
        <dbReference type="ARBA" id="ARBA00022692"/>
    </source>
</evidence>
<feature type="transmembrane region" description="Helical" evidence="8">
    <location>
        <begin position="172"/>
        <end position="200"/>
    </location>
</feature>
<dbReference type="PANTHER" id="PTHR38686">
    <property type="entry name" value="APOLIPOPROTEIN N-ACYLTRANSFERASE"/>
    <property type="match status" value="1"/>
</dbReference>
<comment type="similarity">
    <text evidence="8">Belongs to the CN hydrolase family. Apolipoprotein N-acyltransferase subfamily.</text>
</comment>
<dbReference type="InterPro" id="IPR003010">
    <property type="entry name" value="C-N_Hydrolase"/>
</dbReference>
<keyword evidence="2 8" id="KW-1003">Cell membrane</keyword>
<comment type="subcellular location">
    <subcellularLocation>
        <location evidence="1 8">Cell membrane</location>
        <topology evidence="1 8">Multi-pass membrane protein</topology>
    </subcellularLocation>
</comment>
<feature type="transmembrane region" description="Helical" evidence="8">
    <location>
        <begin position="221"/>
        <end position="242"/>
    </location>
</feature>
<dbReference type="NCBIfam" id="TIGR00546">
    <property type="entry name" value="lnt"/>
    <property type="match status" value="1"/>
</dbReference>
<dbReference type="PROSITE" id="PS50263">
    <property type="entry name" value="CN_HYDROLASE"/>
    <property type="match status" value="1"/>
</dbReference>
<evidence type="ECO:0000256" key="3">
    <source>
        <dbReference type="ARBA" id="ARBA00022679"/>
    </source>
</evidence>
<evidence type="ECO:0000256" key="9">
    <source>
        <dbReference type="SAM" id="MobiDB-lite"/>
    </source>
</evidence>
<reference evidence="12" key="1">
    <citation type="journal article" date="2019" name="Int. J. Syst. Evol. Microbiol.">
        <title>The Global Catalogue of Microorganisms (GCM) 10K type strain sequencing project: providing services to taxonomists for standard genome sequencing and annotation.</title>
        <authorList>
            <consortium name="The Broad Institute Genomics Platform"/>
            <consortium name="The Broad Institute Genome Sequencing Center for Infectious Disease"/>
            <person name="Wu L."/>
            <person name="Ma J."/>
        </authorList>
    </citation>
    <scope>NUCLEOTIDE SEQUENCE [LARGE SCALE GENOMIC DNA]</scope>
    <source>
        <strain evidence="12">JCM 31037</strain>
    </source>
</reference>
<dbReference type="CDD" id="cd07571">
    <property type="entry name" value="ALP_N-acyl_transferase"/>
    <property type="match status" value="1"/>
</dbReference>
<accession>A0ABW3YPD0</accession>
<evidence type="ECO:0000256" key="1">
    <source>
        <dbReference type="ARBA" id="ARBA00004651"/>
    </source>
</evidence>
<feature type="domain" description="CN hydrolase" evidence="10">
    <location>
        <begin position="251"/>
        <end position="506"/>
    </location>
</feature>
<feature type="transmembrane region" description="Helical" evidence="8">
    <location>
        <begin position="71"/>
        <end position="88"/>
    </location>
</feature>
<feature type="transmembrane region" description="Helical" evidence="8">
    <location>
        <begin position="100"/>
        <end position="121"/>
    </location>
</feature>
<feature type="transmembrane region" description="Helical" evidence="8">
    <location>
        <begin position="516"/>
        <end position="536"/>
    </location>
</feature>
<evidence type="ECO:0000256" key="2">
    <source>
        <dbReference type="ARBA" id="ARBA00022475"/>
    </source>
</evidence>
<dbReference type="InterPro" id="IPR036526">
    <property type="entry name" value="C-N_Hydrolase_sf"/>
</dbReference>
<feature type="region of interest" description="Disordered" evidence="9">
    <location>
        <begin position="539"/>
        <end position="562"/>
    </location>
</feature>
<dbReference type="RefSeq" id="WP_377579427.1">
    <property type="nucleotide sequence ID" value="NZ_JBHTMP010000133.1"/>
</dbReference>
<dbReference type="Gene3D" id="3.60.110.10">
    <property type="entry name" value="Carbon-nitrogen hydrolase"/>
    <property type="match status" value="1"/>
</dbReference>
<sequence length="562" mass="58419">MVDTVAARVGAGSGGPGQPVGRPLPLWGALVAAVASGVALLAAFPPYGLWWLAPVGVALLAVAVHRRRLRGGAGLGLVTGLVFFAPLLSWTNLHTGSLPWVLLSVLQAAYLAVLGAAGAWVSPLVDRARWSWPVVTGLLWVAQEALRDRTPFGGFPWGRLAFSQGDSPMLRLAALGGAPLVTFTVALVGGCLVTAGWRSWRRPAGDAGQPAVGRLRRYRPVAGFVAGAVGLTLVGLLVPVAAGAPGGGRSVTVAIVQGNVPRMGLDFNAQRRAVLNNHVDATVALAQRVAAGQQQRPDLVVWPENSSDVDPLRDAQAAARISAAADAIGVPILVGAVLTGPGAGQVRNVGLLWQPGTGPDQEQLYVKRHPVPFAEYVPFRDLARMVSKEVDRVRADFVAGERPGVVRAGGAVLGDVICFEIAYDEVVRDTVTGGAQLLVVQTNNATFDSAEALQQMAMVRLRAVEHGRSSLMASTVGVSGFVSPDGRVSGATEFNTPAVVIDEMQLRDGRTVATRVGLWPEIVLVVAALVVLGVAARGRRRSGSGSRGDDSQAAVAAEAGEQ</sequence>
<dbReference type="EC" id="2.3.1.269" evidence="8"/>
<comment type="caution">
    <text evidence="11">The sequence shown here is derived from an EMBL/GenBank/DDBJ whole genome shotgun (WGS) entry which is preliminary data.</text>
</comment>
<dbReference type="GO" id="GO:0016746">
    <property type="term" value="F:acyltransferase activity"/>
    <property type="evidence" value="ECO:0007669"/>
    <property type="project" value="UniProtKB-KW"/>
</dbReference>
<proteinExistence type="inferred from homology"/>
<organism evidence="11 12">
    <name type="scientific">Micromonospora sonneratiae</name>
    <dbReference type="NCBI Taxonomy" id="1184706"/>
    <lineage>
        <taxon>Bacteria</taxon>
        <taxon>Bacillati</taxon>
        <taxon>Actinomycetota</taxon>
        <taxon>Actinomycetes</taxon>
        <taxon>Micromonosporales</taxon>
        <taxon>Micromonosporaceae</taxon>
        <taxon>Micromonospora</taxon>
    </lineage>
</organism>
<keyword evidence="12" id="KW-1185">Reference proteome</keyword>
<comment type="pathway">
    <text evidence="8">Protein modification; lipoprotein biosynthesis (N-acyl transfer).</text>
</comment>
<keyword evidence="5 8" id="KW-1133">Transmembrane helix</keyword>
<evidence type="ECO:0000259" key="10">
    <source>
        <dbReference type="PROSITE" id="PS50263"/>
    </source>
</evidence>
<dbReference type="EMBL" id="JBHTMP010000133">
    <property type="protein sequence ID" value="MFD1326194.1"/>
    <property type="molecule type" value="Genomic_DNA"/>
</dbReference>
<dbReference type="InterPro" id="IPR045378">
    <property type="entry name" value="LNT_N"/>
</dbReference>
<dbReference type="HAMAP" id="MF_01148">
    <property type="entry name" value="Lnt"/>
    <property type="match status" value="1"/>
</dbReference>
<keyword evidence="4 8" id="KW-0812">Transmembrane</keyword>